<feature type="domain" description="Pyrroline-5-carboxylate reductase catalytic N-terminal" evidence="13">
    <location>
        <begin position="2"/>
        <end position="90"/>
    </location>
</feature>
<dbReference type="PIRSF" id="PIRSF000193">
    <property type="entry name" value="Pyrrol-5-carb_rd"/>
    <property type="match status" value="1"/>
</dbReference>
<evidence type="ECO:0000256" key="6">
    <source>
        <dbReference type="ARBA" id="ARBA00022857"/>
    </source>
</evidence>
<keyword evidence="7 9" id="KW-0560">Oxidoreductase</keyword>
<keyword evidence="4 9" id="KW-0028">Amino-acid biosynthesis</keyword>
<keyword evidence="16" id="KW-1185">Reference proteome</keyword>
<comment type="similarity">
    <text evidence="2 9 12">Belongs to the pyrroline-5-carboxylate reductase family.</text>
</comment>
<proteinExistence type="inferred from homology"/>
<dbReference type="SUPFAM" id="SSF48179">
    <property type="entry name" value="6-phosphogluconate dehydrogenase C-terminal domain-like"/>
    <property type="match status" value="1"/>
</dbReference>
<gene>
    <name evidence="9 15" type="primary">proC</name>
    <name evidence="15" type="ORF">H9L01_03170</name>
</gene>
<evidence type="ECO:0000313" key="16">
    <source>
        <dbReference type="Proteomes" id="UP000515928"/>
    </source>
</evidence>
<evidence type="ECO:0000256" key="2">
    <source>
        <dbReference type="ARBA" id="ARBA00005525"/>
    </source>
</evidence>
<evidence type="ECO:0000256" key="11">
    <source>
        <dbReference type="PIRSR" id="PIRSR000193-1"/>
    </source>
</evidence>
<feature type="domain" description="Pyrroline-5-carboxylate reductase dimerisation" evidence="14">
    <location>
        <begin position="153"/>
        <end position="254"/>
    </location>
</feature>
<dbReference type="GO" id="GO:0055129">
    <property type="term" value="P:L-proline biosynthetic process"/>
    <property type="evidence" value="ECO:0007669"/>
    <property type="project" value="UniProtKB-UniRule"/>
</dbReference>
<keyword evidence="6 9" id="KW-0521">NADP</keyword>
<reference evidence="15 16" key="1">
    <citation type="submission" date="2020-08" db="EMBL/GenBank/DDBJ databases">
        <title>Genome sequence of Erysipelothrix inopinata DSM 15511T.</title>
        <authorList>
            <person name="Hyun D.-W."/>
            <person name="Bae J.-W."/>
        </authorList>
    </citation>
    <scope>NUCLEOTIDE SEQUENCE [LARGE SCALE GENOMIC DNA]</scope>
    <source>
        <strain evidence="15 16">DSM 15511</strain>
    </source>
</reference>
<dbReference type="Pfam" id="PF14748">
    <property type="entry name" value="P5CR_dimer"/>
    <property type="match status" value="1"/>
</dbReference>
<accession>A0A7G9S0K8</accession>
<keyword evidence="5 9" id="KW-0641">Proline biosynthesis</keyword>
<evidence type="ECO:0000256" key="9">
    <source>
        <dbReference type="HAMAP-Rule" id="MF_01925"/>
    </source>
</evidence>
<dbReference type="EC" id="1.5.1.2" evidence="9 10"/>
<dbReference type="InterPro" id="IPR036291">
    <property type="entry name" value="NAD(P)-bd_dom_sf"/>
</dbReference>
<dbReference type="RefSeq" id="WP_187534583.1">
    <property type="nucleotide sequence ID" value="NZ_CBCSHU010000006.1"/>
</dbReference>
<evidence type="ECO:0000256" key="12">
    <source>
        <dbReference type="RuleBase" id="RU003903"/>
    </source>
</evidence>
<feature type="binding site" evidence="11">
    <location>
        <position position="29"/>
    </location>
    <ligand>
        <name>NADP(+)</name>
        <dbReference type="ChEBI" id="CHEBI:58349"/>
    </ligand>
</feature>
<dbReference type="PANTHER" id="PTHR11645">
    <property type="entry name" value="PYRROLINE-5-CARBOXYLATE REDUCTASE"/>
    <property type="match status" value="1"/>
</dbReference>
<dbReference type="GO" id="GO:0005737">
    <property type="term" value="C:cytoplasm"/>
    <property type="evidence" value="ECO:0007669"/>
    <property type="project" value="UniProtKB-SubCell"/>
</dbReference>
<evidence type="ECO:0000256" key="5">
    <source>
        <dbReference type="ARBA" id="ARBA00022650"/>
    </source>
</evidence>
<organism evidence="15 16">
    <name type="scientific">Erysipelothrix inopinata</name>
    <dbReference type="NCBI Taxonomy" id="225084"/>
    <lineage>
        <taxon>Bacteria</taxon>
        <taxon>Bacillati</taxon>
        <taxon>Bacillota</taxon>
        <taxon>Erysipelotrichia</taxon>
        <taxon>Erysipelotrichales</taxon>
        <taxon>Erysipelotrichaceae</taxon>
        <taxon>Erysipelothrix</taxon>
    </lineage>
</organism>
<evidence type="ECO:0000256" key="3">
    <source>
        <dbReference type="ARBA" id="ARBA00022490"/>
    </source>
</evidence>
<evidence type="ECO:0000256" key="1">
    <source>
        <dbReference type="ARBA" id="ARBA00004496"/>
    </source>
</evidence>
<sequence length="257" mass="27649">MKIGFIGIGNMASAIIEGISDKKSVYISSSTPESTLEKAKTLGVNATKSNRDLVEQVDIIILCVKPEMLESVSSEIKDLVGNKVCVSIAAKKTIKDLENYLGLVPIIRVMPNLNATIKQSTSAITRNERVTEENYELVKSIFSNVGEVFEVEEKLFSAFIGIAGSSPAFIFKFIDALMNQAVEEGMDFNEALAITVSAVKGSADFLQQSSNTAQELVVKVCSPGGTTIEGVQSLDNNNFNEIVNEAVAATIKKDKLG</sequence>
<dbReference type="NCBIfam" id="TIGR00112">
    <property type="entry name" value="proC"/>
    <property type="match status" value="1"/>
</dbReference>
<comment type="subcellular location">
    <subcellularLocation>
        <location evidence="1 9">Cytoplasm</location>
    </subcellularLocation>
</comment>
<dbReference type="PANTHER" id="PTHR11645:SF0">
    <property type="entry name" value="PYRROLINE-5-CARBOXYLATE REDUCTASE 3"/>
    <property type="match status" value="1"/>
</dbReference>
<evidence type="ECO:0000256" key="4">
    <source>
        <dbReference type="ARBA" id="ARBA00022605"/>
    </source>
</evidence>
<evidence type="ECO:0000259" key="14">
    <source>
        <dbReference type="Pfam" id="PF14748"/>
    </source>
</evidence>
<feature type="binding site" evidence="11">
    <location>
        <position position="50"/>
    </location>
    <ligand>
        <name>NADPH</name>
        <dbReference type="ChEBI" id="CHEBI:57783"/>
    </ligand>
</feature>
<comment type="catalytic activity">
    <reaction evidence="9">
        <text>L-proline + NAD(+) = (S)-1-pyrroline-5-carboxylate + NADH + 2 H(+)</text>
        <dbReference type="Rhea" id="RHEA:14105"/>
        <dbReference type="ChEBI" id="CHEBI:15378"/>
        <dbReference type="ChEBI" id="CHEBI:17388"/>
        <dbReference type="ChEBI" id="CHEBI:57540"/>
        <dbReference type="ChEBI" id="CHEBI:57945"/>
        <dbReference type="ChEBI" id="CHEBI:60039"/>
        <dbReference type="EC" id="1.5.1.2"/>
    </reaction>
</comment>
<comment type="pathway">
    <text evidence="9 12">Amino-acid biosynthesis; L-proline biosynthesis; L-proline from L-glutamate 5-semialdehyde: step 1/1.</text>
</comment>
<evidence type="ECO:0000256" key="8">
    <source>
        <dbReference type="ARBA" id="ARBA00058118"/>
    </source>
</evidence>
<dbReference type="PROSITE" id="PS00521">
    <property type="entry name" value="P5CR"/>
    <property type="match status" value="1"/>
</dbReference>
<dbReference type="SUPFAM" id="SSF51735">
    <property type="entry name" value="NAD(P)-binding Rossmann-fold domains"/>
    <property type="match status" value="1"/>
</dbReference>
<dbReference type="InterPro" id="IPR028939">
    <property type="entry name" value="P5C_Rdtase_cat_N"/>
</dbReference>
<dbReference type="InterPro" id="IPR053790">
    <property type="entry name" value="P5CR-like_CS"/>
</dbReference>
<evidence type="ECO:0000256" key="7">
    <source>
        <dbReference type="ARBA" id="ARBA00023002"/>
    </source>
</evidence>
<dbReference type="Proteomes" id="UP000515928">
    <property type="component" value="Chromosome"/>
</dbReference>
<dbReference type="HAMAP" id="MF_01925">
    <property type="entry name" value="P5C_reductase"/>
    <property type="match status" value="1"/>
</dbReference>
<evidence type="ECO:0000313" key="15">
    <source>
        <dbReference type="EMBL" id="QNN61383.1"/>
    </source>
</evidence>
<dbReference type="UniPathway" id="UPA00098">
    <property type="reaction ID" value="UER00361"/>
</dbReference>
<dbReference type="Pfam" id="PF03807">
    <property type="entry name" value="F420_oxidored"/>
    <property type="match status" value="1"/>
</dbReference>
<dbReference type="KEGG" id="eio:H9L01_03170"/>
<dbReference type="FunFam" id="3.40.50.720:FF:000190">
    <property type="entry name" value="Pyrroline-5-carboxylate reductase"/>
    <property type="match status" value="1"/>
</dbReference>
<evidence type="ECO:0000259" key="13">
    <source>
        <dbReference type="Pfam" id="PF03807"/>
    </source>
</evidence>
<name>A0A7G9S0K8_9FIRM</name>
<dbReference type="FunFam" id="1.10.3730.10:FF:000001">
    <property type="entry name" value="Pyrroline-5-carboxylate reductase"/>
    <property type="match status" value="1"/>
</dbReference>
<comment type="function">
    <text evidence="8 9">Catalyzes the reduction of 1-pyrroline-5-carboxylate (PCA) to L-proline.</text>
</comment>
<protein>
    <recommendedName>
        <fullName evidence="9 10">Pyrroline-5-carboxylate reductase</fullName>
        <shortName evidence="9">P5C reductase</shortName>
        <shortName evidence="9">P5CR</shortName>
        <ecNumber evidence="9 10">1.5.1.2</ecNumber>
    </recommendedName>
    <alternativeName>
        <fullName evidence="9">PCA reductase</fullName>
    </alternativeName>
</protein>
<dbReference type="Gene3D" id="3.40.50.720">
    <property type="entry name" value="NAD(P)-binding Rossmann-like Domain"/>
    <property type="match status" value="1"/>
</dbReference>
<feature type="binding site" evidence="11">
    <location>
        <begin position="6"/>
        <end position="11"/>
    </location>
    <ligand>
        <name>NADP(+)</name>
        <dbReference type="ChEBI" id="CHEBI:58349"/>
    </ligand>
</feature>
<dbReference type="GO" id="GO:0004735">
    <property type="term" value="F:pyrroline-5-carboxylate reductase activity"/>
    <property type="evidence" value="ECO:0007669"/>
    <property type="project" value="UniProtKB-UniRule"/>
</dbReference>
<keyword evidence="3 9" id="KW-0963">Cytoplasm</keyword>
<dbReference type="InterPro" id="IPR000304">
    <property type="entry name" value="Pyrroline-COOH_reductase"/>
</dbReference>
<dbReference type="Gene3D" id="1.10.3730.10">
    <property type="entry name" value="ProC C-terminal domain-like"/>
    <property type="match status" value="1"/>
</dbReference>
<dbReference type="EMBL" id="CP060715">
    <property type="protein sequence ID" value="QNN61383.1"/>
    <property type="molecule type" value="Genomic_DNA"/>
</dbReference>
<dbReference type="InterPro" id="IPR008927">
    <property type="entry name" value="6-PGluconate_DH-like_C_sf"/>
</dbReference>
<evidence type="ECO:0000256" key="10">
    <source>
        <dbReference type="NCBIfam" id="TIGR00112"/>
    </source>
</evidence>
<dbReference type="InterPro" id="IPR029036">
    <property type="entry name" value="P5CR_dimer"/>
</dbReference>
<dbReference type="AlphaFoldDB" id="A0A7G9S0K8"/>
<comment type="catalytic activity">
    <reaction evidence="9 12">
        <text>L-proline + NADP(+) = (S)-1-pyrroline-5-carboxylate + NADPH + 2 H(+)</text>
        <dbReference type="Rhea" id="RHEA:14109"/>
        <dbReference type="ChEBI" id="CHEBI:15378"/>
        <dbReference type="ChEBI" id="CHEBI:17388"/>
        <dbReference type="ChEBI" id="CHEBI:57783"/>
        <dbReference type="ChEBI" id="CHEBI:58349"/>
        <dbReference type="ChEBI" id="CHEBI:60039"/>
        <dbReference type="EC" id="1.5.1.2"/>
    </reaction>
</comment>